<reference evidence="2 3" key="1">
    <citation type="submission" date="2014-04" db="EMBL/GenBank/DDBJ databases">
        <title>Evolutionary Origins and Diversification of the Mycorrhizal Mutualists.</title>
        <authorList>
            <consortium name="DOE Joint Genome Institute"/>
            <consortium name="Mycorrhizal Genomics Consortium"/>
            <person name="Kohler A."/>
            <person name="Kuo A."/>
            <person name="Nagy L.G."/>
            <person name="Floudas D."/>
            <person name="Copeland A."/>
            <person name="Barry K.W."/>
            <person name="Cichocki N."/>
            <person name="Veneault-Fourrey C."/>
            <person name="LaButti K."/>
            <person name="Lindquist E.A."/>
            <person name="Lipzen A."/>
            <person name="Lundell T."/>
            <person name="Morin E."/>
            <person name="Murat C."/>
            <person name="Riley R."/>
            <person name="Ohm R."/>
            <person name="Sun H."/>
            <person name="Tunlid A."/>
            <person name="Henrissat B."/>
            <person name="Grigoriev I.V."/>
            <person name="Hibbett D.S."/>
            <person name="Martin F."/>
        </authorList>
    </citation>
    <scope>NUCLEOTIDE SEQUENCE [LARGE SCALE GENOMIC DNA]</scope>
    <source>
        <strain evidence="2 3">Koide BX008</strain>
    </source>
</reference>
<feature type="compositionally biased region" description="Acidic residues" evidence="1">
    <location>
        <begin position="44"/>
        <end position="56"/>
    </location>
</feature>
<sequence length="198" mass="21884">MTSIPTTVTFNKRRSWDTIVHSPPNTSGHPSVISTMSSKAETVSETETETDVDNSTDEISNRPNSSVSENYSSSFINQYLGRRDFEVIENQMGLPESRCESPLCFGDKDEGKVPEYNDVGIQTEGDIKVDSEPENNPEKLALLGKKAQYASLNIEMTGGTIVKPVFNILADGRGKRKTSTHRNGQTTAKKTKKAKFNF</sequence>
<organism evidence="2 3">
    <name type="scientific">Amanita muscaria (strain Koide BX008)</name>
    <dbReference type="NCBI Taxonomy" id="946122"/>
    <lineage>
        <taxon>Eukaryota</taxon>
        <taxon>Fungi</taxon>
        <taxon>Dikarya</taxon>
        <taxon>Basidiomycota</taxon>
        <taxon>Agaricomycotina</taxon>
        <taxon>Agaricomycetes</taxon>
        <taxon>Agaricomycetidae</taxon>
        <taxon>Agaricales</taxon>
        <taxon>Pluteineae</taxon>
        <taxon>Amanitaceae</taxon>
        <taxon>Amanita</taxon>
    </lineage>
</organism>
<feature type="compositionally biased region" description="Polar residues" evidence="1">
    <location>
        <begin position="23"/>
        <end position="40"/>
    </location>
</feature>
<dbReference type="EMBL" id="KN818393">
    <property type="protein sequence ID" value="KIL56906.1"/>
    <property type="molecule type" value="Genomic_DNA"/>
</dbReference>
<feature type="region of interest" description="Disordered" evidence="1">
    <location>
        <begin position="19"/>
        <end position="70"/>
    </location>
</feature>
<dbReference type="AlphaFoldDB" id="A0A0C2WJQ7"/>
<keyword evidence="3" id="KW-1185">Reference proteome</keyword>
<dbReference type="InParanoid" id="A0A0C2WJQ7"/>
<feature type="region of interest" description="Disordered" evidence="1">
    <location>
        <begin position="173"/>
        <end position="193"/>
    </location>
</feature>
<evidence type="ECO:0000256" key="1">
    <source>
        <dbReference type="SAM" id="MobiDB-lite"/>
    </source>
</evidence>
<evidence type="ECO:0000313" key="2">
    <source>
        <dbReference type="EMBL" id="KIL56906.1"/>
    </source>
</evidence>
<evidence type="ECO:0000313" key="3">
    <source>
        <dbReference type="Proteomes" id="UP000054549"/>
    </source>
</evidence>
<accession>A0A0C2WJQ7</accession>
<proteinExistence type="predicted"/>
<dbReference type="Proteomes" id="UP000054549">
    <property type="component" value="Unassembled WGS sequence"/>
</dbReference>
<protein>
    <submittedName>
        <fullName evidence="2">Uncharacterized protein</fullName>
    </submittedName>
</protein>
<dbReference type="HOGENOM" id="CLU_1440704_0_0_1"/>
<name>A0A0C2WJQ7_AMAMK</name>
<gene>
    <name evidence="2" type="ORF">M378DRAFT_16675</name>
</gene>